<evidence type="ECO:0000313" key="2">
    <source>
        <dbReference type="EMBL" id="PZN83552.1"/>
    </source>
</evidence>
<dbReference type="Proteomes" id="UP000249396">
    <property type="component" value="Unassembled WGS sequence"/>
</dbReference>
<dbReference type="InterPro" id="IPR014056">
    <property type="entry name" value="TypeIITA-like_toxin_pred"/>
</dbReference>
<gene>
    <name evidence="2" type="ORF">DM484_04140</name>
</gene>
<reference evidence="2 3" key="1">
    <citation type="journal article" date="2018" name="Aquat. Microb. Ecol.">
        <title>Gammaproteobacterial methanotrophs dominate.</title>
        <authorList>
            <person name="Rissanen A.J."/>
            <person name="Saarenheimo J."/>
            <person name="Tiirola M."/>
            <person name="Peura S."/>
            <person name="Aalto S.L."/>
            <person name="Karvinen A."/>
            <person name="Nykanen H."/>
        </authorList>
    </citation>
    <scope>NUCLEOTIDE SEQUENCE [LARGE SCALE GENOMIC DNA]</scope>
    <source>
        <strain evidence="2">AMbin10</strain>
    </source>
</reference>
<organism evidence="2 3">
    <name type="scientific">Candidatus Methylumidiphilus alinenensis</name>
    <dbReference type="NCBI Taxonomy" id="2202197"/>
    <lineage>
        <taxon>Bacteria</taxon>
        <taxon>Pseudomonadati</taxon>
        <taxon>Pseudomonadota</taxon>
        <taxon>Gammaproteobacteria</taxon>
        <taxon>Methylococcales</taxon>
        <taxon>Candidatus Methylumidiphilus</taxon>
    </lineage>
</organism>
<sequence>MIEIFQSETFKRWLSELADRRAKARIQTRLDRMAEGHFGDVEPVGGGISEARIHYGPGYPLYFMRRGKCLVVMLCGGDKSSQSRDIEQAKTIAKDWKD</sequence>
<protein>
    <submittedName>
        <fullName evidence="2">Addiction module antitoxin RelB</fullName>
    </submittedName>
</protein>
<evidence type="ECO:0000256" key="1">
    <source>
        <dbReference type="SAM" id="MobiDB-lite"/>
    </source>
</evidence>
<comment type="caution">
    <text evidence="2">The sequence shown here is derived from an EMBL/GenBank/DDBJ whole genome shotgun (WGS) entry which is preliminary data.</text>
</comment>
<dbReference type="AlphaFoldDB" id="A0A2W4RI86"/>
<name>A0A2W4RI86_9GAMM</name>
<proteinExistence type="predicted"/>
<evidence type="ECO:0000313" key="3">
    <source>
        <dbReference type="Proteomes" id="UP000249396"/>
    </source>
</evidence>
<dbReference type="PANTHER" id="PTHR41791">
    <property type="entry name" value="SSL7039 PROTEIN"/>
    <property type="match status" value="1"/>
</dbReference>
<dbReference type="NCBIfam" id="TIGR02683">
    <property type="entry name" value="upstrm_HI1419"/>
    <property type="match status" value="1"/>
</dbReference>
<dbReference type="PANTHER" id="PTHR41791:SF1">
    <property type="entry name" value="SSL7039 PROTEIN"/>
    <property type="match status" value="1"/>
</dbReference>
<feature type="region of interest" description="Disordered" evidence="1">
    <location>
        <begin position="79"/>
        <end position="98"/>
    </location>
</feature>
<accession>A0A2W4RI86</accession>
<feature type="compositionally biased region" description="Basic and acidic residues" evidence="1">
    <location>
        <begin position="81"/>
        <end position="98"/>
    </location>
</feature>
<dbReference type="PIRSF" id="PIRSF028744">
    <property type="entry name" value="Addict_mod_HI1419"/>
    <property type="match status" value="1"/>
</dbReference>
<dbReference type="EMBL" id="QJPH01000184">
    <property type="protein sequence ID" value="PZN83552.1"/>
    <property type="molecule type" value="Genomic_DNA"/>
</dbReference>